<dbReference type="InterPro" id="IPR044901">
    <property type="entry name" value="Trehalose_TreZ_E-set_sf"/>
</dbReference>
<evidence type="ECO:0000256" key="4">
    <source>
        <dbReference type="ARBA" id="ARBA00012268"/>
    </source>
</evidence>
<dbReference type="CDD" id="cd02853">
    <property type="entry name" value="E_set_MTHase_like_N"/>
    <property type="match status" value="1"/>
</dbReference>
<comment type="caution">
    <text evidence="16">The sequence shown here is derived from an EMBL/GenBank/DDBJ whole genome shotgun (WGS) entry which is preliminary data.</text>
</comment>
<dbReference type="NCBIfam" id="TIGR02402">
    <property type="entry name" value="trehalose_TreZ"/>
    <property type="match status" value="1"/>
</dbReference>
<dbReference type="RefSeq" id="WP_344042029.1">
    <property type="nucleotide sequence ID" value="NZ_BAAAPB010000001.1"/>
</dbReference>
<dbReference type="SUPFAM" id="SSF51445">
    <property type="entry name" value="(Trans)glycosidases"/>
    <property type="match status" value="1"/>
</dbReference>
<dbReference type="CDD" id="cd11325">
    <property type="entry name" value="AmyAc_GTHase"/>
    <property type="match status" value="1"/>
</dbReference>
<evidence type="ECO:0000256" key="2">
    <source>
        <dbReference type="ARBA" id="ARBA00005199"/>
    </source>
</evidence>
<dbReference type="PANTHER" id="PTHR43651:SF11">
    <property type="entry name" value="MALTO-OLIGOSYLTREHALOSE TREHALOHYDROLASE"/>
    <property type="match status" value="1"/>
</dbReference>
<proteinExistence type="inferred from homology"/>
<name>A0ABN2QBZ9_9ACTN</name>
<comment type="similarity">
    <text evidence="3 14">Belongs to the glycosyl hydrolase 13 family.</text>
</comment>
<evidence type="ECO:0000256" key="3">
    <source>
        <dbReference type="ARBA" id="ARBA00008061"/>
    </source>
</evidence>
<evidence type="ECO:0000313" key="16">
    <source>
        <dbReference type="EMBL" id="GAA1948636.1"/>
    </source>
</evidence>
<evidence type="ECO:0000256" key="8">
    <source>
        <dbReference type="ARBA" id="ARBA00023277"/>
    </source>
</evidence>
<evidence type="ECO:0000256" key="7">
    <source>
        <dbReference type="ARBA" id="ARBA00022801"/>
    </source>
</evidence>
<dbReference type="EMBL" id="BAAAPB010000001">
    <property type="protein sequence ID" value="GAA1948636.1"/>
    <property type="molecule type" value="Genomic_DNA"/>
</dbReference>
<reference evidence="16 17" key="1">
    <citation type="journal article" date="2019" name="Int. J. Syst. Evol. Microbiol.">
        <title>The Global Catalogue of Microorganisms (GCM) 10K type strain sequencing project: providing services to taxonomists for standard genome sequencing and annotation.</title>
        <authorList>
            <consortium name="The Broad Institute Genomics Platform"/>
            <consortium name="The Broad Institute Genome Sequencing Center for Infectious Disease"/>
            <person name="Wu L."/>
            <person name="Ma J."/>
        </authorList>
    </citation>
    <scope>NUCLEOTIDE SEQUENCE [LARGE SCALE GENOMIC DNA]</scope>
    <source>
        <strain evidence="16 17">JCM 15309</strain>
    </source>
</reference>
<evidence type="ECO:0000256" key="12">
    <source>
        <dbReference type="ARBA" id="ARBA00034013"/>
    </source>
</evidence>
<dbReference type="Pfam" id="PF00128">
    <property type="entry name" value="Alpha-amylase"/>
    <property type="match status" value="1"/>
</dbReference>
<organism evidence="16 17">
    <name type="scientific">Nocardioides panacihumi</name>
    <dbReference type="NCBI Taxonomy" id="400774"/>
    <lineage>
        <taxon>Bacteria</taxon>
        <taxon>Bacillati</taxon>
        <taxon>Actinomycetota</taxon>
        <taxon>Actinomycetes</taxon>
        <taxon>Propionibacteriales</taxon>
        <taxon>Nocardioidaceae</taxon>
        <taxon>Nocardioides</taxon>
    </lineage>
</organism>
<evidence type="ECO:0000256" key="1">
    <source>
        <dbReference type="ARBA" id="ARBA00004496"/>
    </source>
</evidence>
<gene>
    <name evidence="16" type="primary">treZ</name>
    <name evidence="16" type="ORF">GCM10009798_04780</name>
</gene>
<dbReference type="Gene3D" id="3.20.20.80">
    <property type="entry name" value="Glycosidases"/>
    <property type="match status" value="1"/>
</dbReference>
<dbReference type="Gene3D" id="1.10.10.760">
    <property type="entry name" value="E-set domains of sugar-utilizing enzymes"/>
    <property type="match status" value="1"/>
</dbReference>
<dbReference type="Pfam" id="PF11941">
    <property type="entry name" value="DUF3459"/>
    <property type="match status" value="1"/>
</dbReference>
<dbReference type="InterPro" id="IPR013783">
    <property type="entry name" value="Ig-like_fold"/>
</dbReference>
<dbReference type="SMART" id="SM00642">
    <property type="entry name" value="Aamy"/>
    <property type="match status" value="1"/>
</dbReference>
<dbReference type="InterPro" id="IPR017853">
    <property type="entry name" value="GH"/>
</dbReference>
<evidence type="ECO:0000256" key="5">
    <source>
        <dbReference type="ARBA" id="ARBA00015938"/>
    </source>
</evidence>
<evidence type="ECO:0000256" key="6">
    <source>
        <dbReference type="ARBA" id="ARBA00022490"/>
    </source>
</evidence>
<evidence type="ECO:0000256" key="11">
    <source>
        <dbReference type="ARBA" id="ARBA00033284"/>
    </source>
</evidence>
<comment type="subcellular location">
    <subcellularLocation>
        <location evidence="1">Cytoplasm</location>
    </subcellularLocation>
</comment>
<protein>
    <recommendedName>
        <fullName evidence="5 13">Malto-oligosyltrehalose trehalohydrolase</fullName>
        <shortName evidence="14">MTHase</shortName>
        <ecNumber evidence="4 13">3.2.1.141</ecNumber>
    </recommendedName>
    <alternativeName>
        <fullName evidence="11 14">4-alpha-D-((1-&gt;4)-alpha-D-glucano)trehalose trehalohydrolase</fullName>
    </alternativeName>
    <alternativeName>
        <fullName evidence="10 14">Maltooligosyl trehalose trehalohydrolase</fullName>
    </alternativeName>
</protein>
<feature type="domain" description="Glycosyl hydrolase family 13 catalytic" evidence="15">
    <location>
        <begin position="104"/>
        <end position="449"/>
    </location>
</feature>
<sequence>MTPSRPPFSVWAPRPERVRLLVGGETVEMTRDGDGWWTPRGDVPSGDVDYGYLLDGDPTPRPDPRSRCQPDGVHGLSRTFDASAYDWGDGGWAGRQLAGSVVYELHIGTFTPEGTLDAAAERLGHLRSIGVDMVELMPVNAFNGTHNWGYDGVLWSCVHEEYGGPAAYQRFVDACHATGLGVIQDVVYNHLGPSGNYLPLFGPYLKEGRNTWGDLVNLDGPGGDEVRRHILDNVRMWLSDYHVDGLRLDAVHALADASPTHLLEEMAIEVAALSAHQRRPLTLIAESDLNDARLVTPREAGGRGLDAQWSDDFHHALHVALTGETAGYYADFEPLSALAKVCERGFFHDGTWSSFRGRPHGRPIDRAAMPTWRLVVANQNHDQIGNRAAGDRLTARLDDDQLACAALLTLCGPFTPMLFMGEEFAASTPFQFFTSHPEPELGRATAEGRIAEFASHGWDASEVPDPQDPATFARSRLDWSEASTGRGARMLEVYRSLADLRRQLPDLTDPAFTDVQCTVDGRLFTLRRGRTLLAVNFGGSPAVVEAPGMELLFATPAGASYDGERVSLPAHAGALLA</sequence>
<evidence type="ECO:0000259" key="15">
    <source>
        <dbReference type="SMART" id="SM00642"/>
    </source>
</evidence>
<dbReference type="InterPro" id="IPR014756">
    <property type="entry name" value="Ig_E-set"/>
</dbReference>
<keyword evidence="6" id="KW-0963">Cytoplasm</keyword>
<comment type="catalytic activity">
    <reaction evidence="12 14">
        <text>hydrolysis of (1-&gt;4)-alpha-D-glucosidic linkage in 4-alpha-D-[(1-&gt;4)-alpha-D-glucanosyl]n trehalose to yield trehalose and (1-&gt;4)-alpha-D-glucan.</text>
        <dbReference type="EC" id="3.2.1.141"/>
    </reaction>
</comment>
<evidence type="ECO:0000256" key="9">
    <source>
        <dbReference type="ARBA" id="ARBA00023295"/>
    </source>
</evidence>
<accession>A0ABN2QBZ9</accession>
<comment type="pathway">
    <text evidence="2 14">Glycan biosynthesis; trehalose biosynthesis.</text>
</comment>
<keyword evidence="9 14" id="KW-0326">Glycosidase</keyword>
<keyword evidence="17" id="KW-1185">Reference proteome</keyword>
<dbReference type="PIRSF" id="PIRSF006337">
    <property type="entry name" value="Trehalose_TreZ"/>
    <property type="match status" value="1"/>
</dbReference>
<dbReference type="SUPFAM" id="SSF81296">
    <property type="entry name" value="E set domains"/>
    <property type="match status" value="1"/>
</dbReference>
<dbReference type="Gene3D" id="2.60.40.10">
    <property type="entry name" value="Immunoglobulins"/>
    <property type="match status" value="1"/>
</dbReference>
<keyword evidence="7 14" id="KW-0378">Hydrolase</keyword>
<evidence type="ECO:0000256" key="14">
    <source>
        <dbReference type="PIRNR" id="PIRNR006337"/>
    </source>
</evidence>
<keyword evidence="8" id="KW-0119">Carbohydrate metabolism</keyword>
<dbReference type="InterPro" id="IPR012768">
    <property type="entry name" value="Trehalose_TreZ"/>
</dbReference>
<evidence type="ECO:0000313" key="17">
    <source>
        <dbReference type="Proteomes" id="UP001500571"/>
    </source>
</evidence>
<dbReference type="Proteomes" id="UP001500571">
    <property type="component" value="Unassembled WGS sequence"/>
</dbReference>
<dbReference type="InterPro" id="IPR022567">
    <property type="entry name" value="DUF3459"/>
</dbReference>
<evidence type="ECO:0000256" key="10">
    <source>
        <dbReference type="ARBA" id="ARBA00032057"/>
    </source>
</evidence>
<evidence type="ECO:0000256" key="13">
    <source>
        <dbReference type="NCBIfam" id="TIGR02402"/>
    </source>
</evidence>
<dbReference type="InterPro" id="IPR006047">
    <property type="entry name" value="GH13_cat_dom"/>
</dbReference>
<dbReference type="PANTHER" id="PTHR43651">
    <property type="entry name" value="1,4-ALPHA-GLUCAN-BRANCHING ENZYME"/>
    <property type="match status" value="1"/>
</dbReference>
<dbReference type="EC" id="3.2.1.141" evidence="4 13"/>